<evidence type="ECO:0000313" key="2">
    <source>
        <dbReference type="EMBL" id="PVV00923.1"/>
    </source>
</evidence>
<keyword evidence="1" id="KW-0812">Transmembrane</keyword>
<protein>
    <submittedName>
        <fullName evidence="2">Uncharacterized protein</fullName>
    </submittedName>
</protein>
<proteinExistence type="predicted"/>
<keyword evidence="3" id="KW-1185">Reference proteome</keyword>
<reference evidence="2 3" key="1">
    <citation type="journal article" date="2018" name="MBio">
        <title>Comparative Genomics Reveals the Core Gene Toolbox for the Fungus-Insect Symbiosis.</title>
        <authorList>
            <person name="Wang Y."/>
            <person name="Stata M."/>
            <person name="Wang W."/>
            <person name="Stajich J.E."/>
            <person name="White M.M."/>
            <person name="Moncalvo J.M."/>
        </authorList>
    </citation>
    <scope>NUCLEOTIDE SEQUENCE [LARGE SCALE GENOMIC DNA]</scope>
    <source>
        <strain evidence="2 3">SC-DP-2</strain>
    </source>
</reference>
<sequence>MSMNTSDDVKKIARHSSLLVSWGGLGQVLQYVSSNLVAFLASSSDSIRVAMLSAYERVLIFSEFLPIPFMLGLMFANTGPIAKLYNSEDIGVPYFKPWQMGIPAESVPFTIIFVGDFLYRLLNIFISVY</sequence>
<keyword evidence="1" id="KW-1133">Transmembrane helix</keyword>
<accession>A0A2T9Z8J6</accession>
<name>A0A2T9Z8J6_9FUNG</name>
<gene>
    <name evidence="2" type="ORF">BB560_004679</name>
</gene>
<evidence type="ECO:0000313" key="3">
    <source>
        <dbReference type="Proteomes" id="UP000245609"/>
    </source>
</evidence>
<evidence type="ECO:0000256" key="1">
    <source>
        <dbReference type="SAM" id="Phobius"/>
    </source>
</evidence>
<comment type="caution">
    <text evidence="2">The sequence shown here is derived from an EMBL/GenBank/DDBJ whole genome shotgun (WGS) entry which is preliminary data.</text>
</comment>
<keyword evidence="1" id="KW-0472">Membrane</keyword>
<dbReference type="Proteomes" id="UP000245609">
    <property type="component" value="Unassembled WGS sequence"/>
</dbReference>
<dbReference type="AlphaFoldDB" id="A0A2T9Z8J6"/>
<feature type="transmembrane region" description="Helical" evidence="1">
    <location>
        <begin position="58"/>
        <end position="76"/>
    </location>
</feature>
<organism evidence="2 3">
    <name type="scientific">Smittium megazygosporum</name>
    <dbReference type="NCBI Taxonomy" id="133381"/>
    <lineage>
        <taxon>Eukaryota</taxon>
        <taxon>Fungi</taxon>
        <taxon>Fungi incertae sedis</taxon>
        <taxon>Zoopagomycota</taxon>
        <taxon>Kickxellomycotina</taxon>
        <taxon>Harpellomycetes</taxon>
        <taxon>Harpellales</taxon>
        <taxon>Legeriomycetaceae</taxon>
        <taxon>Smittium</taxon>
    </lineage>
</organism>
<dbReference type="EMBL" id="MBFS01001504">
    <property type="protein sequence ID" value="PVV00923.1"/>
    <property type="molecule type" value="Genomic_DNA"/>
</dbReference>